<accession>A0A918XA52</accession>
<keyword evidence="3" id="KW-1185">Reference proteome</keyword>
<dbReference type="AlphaFoldDB" id="A0A918XA52"/>
<dbReference type="Proteomes" id="UP000654947">
    <property type="component" value="Unassembled WGS sequence"/>
</dbReference>
<evidence type="ECO:0000256" key="1">
    <source>
        <dbReference type="SAM" id="Phobius"/>
    </source>
</evidence>
<evidence type="ECO:0008006" key="4">
    <source>
        <dbReference type="Google" id="ProtNLM"/>
    </source>
</evidence>
<dbReference type="RefSeq" id="WP_017577574.1">
    <property type="nucleotide sequence ID" value="NZ_BMXL01000005.1"/>
</dbReference>
<keyword evidence="1" id="KW-0472">Membrane</keyword>
<sequence>MSSSDTIEPRQTPAEIQAEIDREQRRFAETLDALEEAARPGNIARRQLGKARERGARLVDEARALVLGGGAVRLESRLVEPEEGTIVVKGDEEVITTYQSRSQLPPEAIILAAGVGTVVAVGAVAWAVRRKRK</sequence>
<dbReference type="EMBL" id="BMXL01000005">
    <property type="protein sequence ID" value="GHD20966.1"/>
    <property type="molecule type" value="Genomic_DNA"/>
</dbReference>
<gene>
    <name evidence="2" type="ORF">GCM10007147_13840</name>
</gene>
<feature type="transmembrane region" description="Helical" evidence="1">
    <location>
        <begin position="108"/>
        <end position="128"/>
    </location>
</feature>
<proteinExistence type="predicted"/>
<keyword evidence="1" id="KW-0812">Transmembrane</keyword>
<comment type="caution">
    <text evidence="2">The sequence shown here is derived from an EMBL/GenBank/DDBJ whole genome shotgun (WGS) entry which is preliminary data.</text>
</comment>
<organism evidence="2 3">
    <name type="scientific">Nocardiopsis kunsanensis</name>
    <dbReference type="NCBI Taxonomy" id="141693"/>
    <lineage>
        <taxon>Bacteria</taxon>
        <taxon>Bacillati</taxon>
        <taxon>Actinomycetota</taxon>
        <taxon>Actinomycetes</taxon>
        <taxon>Streptosporangiales</taxon>
        <taxon>Nocardiopsidaceae</taxon>
        <taxon>Nocardiopsis</taxon>
    </lineage>
</organism>
<dbReference type="Pfam" id="PF12277">
    <property type="entry name" value="DUF3618"/>
    <property type="match status" value="1"/>
</dbReference>
<name>A0A918XA52_9ACTN</name>
<evidence type="ECO:0000313" key="2">
    <source>
        <dbReference type="EMBL" id="GHD20966.1"/>
    </source>
</evidence>
<evidence type="ECO:0000313" key="3">
    <source>
        <dbReference type="Proteomes" id="UP000654947"/>
    </source>
</evidence>
<dbReference type="InterPro" id="IPR022062">
    <property type="entry name" value="DUF3618"/>
</dbReference>
<protein>
    <recommendedName>
        <fullName evidence="4">DUF3618 domain-containing protein</fullName>
    </recommendedName>
</protein>
<reference evidence="2 3" key="1">
    <citation type="journal article" date="2014" name="Int. J. Syst. Evol. Microbiol.">
        <title>Complete genome sequence of Corynebacterium casei LMG S-19264T (=DSM 44701T), isolated from a smear-ripened cheese.</title>
        <authorList>
            <consortium name="US DOE Joint Genome Institute (JGI-PGF)"/>
            <person name="Walter F."/>
            <person name="Albersmeier A."/>
            <person name="Kalinowski J."/>
            <person name="Ruckert C."/>
        </authorList>
    </citation>
    <scope>NUCLEOTIDE SEQUENCE [LARGE SCALE GENOMIC DNA]</scope>
    <source>
        <strain evidence="2 3">KCTC 19473</strain>
    </source>
</reference>
<keyword evidence="1" id="KW-1133">Transmembrane helix</keyword>